<dbReference type="Pfam" id="PF12698">
    <property type="entry name" value="ABC2_membrane_3"/>
    <property type="match status" value="1"/>
</dbReference>
<dbReference type="EMBL" id="SLWV01000030">
    <property type="protein sequence ID" value="TCO69699.1"/>
    <property type="molecule type" value="Genomic_DNA"/>
</dbReference>
<evidence type="ECO:0000256" key="4">
    <source>
        <dbReference type="ARBA" id="ARBA00022475"/>
    </source>
</evidence>
<reference evidence="10 11" key="1">
    <citation type="submission" date="2019-03" db="EMBL/GenBank/DDBJ databases">
        <title>Genomic Encyclopedia of Type Strains, Phase IV (KMG-IV): sequencing the most valuable type-strain genomes for metagenomic binning, comparative biology and taxonomic classification.</title>
        <authorList>
            <person name="Goeker M."/>
        </authorList>
    </citation>
    <scope>NUCLEOTIDE SEQUENCE [LARGE SCALE GENOMIC DNA]</scope>
    <source>
        <strain evidence="10 11">DSM 102940</strain>
    </source>
</reference>
<feature type="transmembrane region" description="Helical" evidence="8">
    <location>
        <begin position="296"/>
        <end position="314"/>
    </location>
</feature>
<keyword evidence="6 8" id="KW-1133">Transmembrane helix</keyword>
<feature type="domain" description="ABC transmembrane type-2" evidence="9">
    <location>
        <begin position="138"/>
        <end position="375"/>
    </location>
</feature>
<comment type="caution">
    <text evidence="10">The sequence shown here is derived from an EMBL/GenBank/DDBJ whole genome shotgun (WGS) entry which is preliminary data.</text>
</comment>
<evidence type="ECO:0000259" key="9">
    <source>
        <dbReference type="PROSITE" id="PS51012"/>
    </source>
</evidence>
<evidence type="ECO:0000256" key="5">
    <source>
        <dbReference type="ARBA" id="ARBA00022692"/>
    </source>
</evidence>
<dbReference type="OrthoDB" id="9776218at2"/>
<evidence type="ECO:0000313" key="11">
    <source>
        <dbReference type="Proteomes" id="UP000294919"/>
    </source>
</evidence>
<sequence>MNFGRLITIVKKEFIHIIRDKASLGMAIMMPILFIFLFGYAVNTDVDHIKMAVMDMDHTIQSRELISKFKTSNYFEPTIYVQNIEELESLIDKGEVRGGIIIPSGFLKQIKKGKSAQIQFIIDGTDPTIAKTALQSGMMLTQKYSLEINNKHLEKNGLNNKSNSTIDIRTRVWYNPNLESTKFTIPGLIGLILQNVTVMLTAFSLVREKEMGTLELLIVTPIKSVELILGKMIPYIFIGAIDFLIALFFGTYWFNVSIEGSILLLMILGFGFVICSLAIGMFISTVAQNQAQAMQMTLFFILPSVLLSGFVFPIEAMPKVIQIGGNFIPLTYFLKILRGIILKGVGIHYLWKEVMVLSIVGILLLVVASVRFNKKLD</sequence>
<dbReference type="InterPro" id="IPR051449">
    <property type="entry name" value="ABC-2_transporter_component"/>
</dbReference>
<evidence type="ECO:0000256" key="6">
    <source>
        <dbReference type="ARBA" id="ARBA00022989"/>
    </source>
</evidence>
<evidence type="ECO:0000256" key="2">
    <source>
        <dbReference type="ARBA" id="ARBA00007783"/>
    </source>
</evidence>
<feature type="transmembrane region" description="Helical" evidence="8">
    <location>
        <begin position="320"/>
        <end position="337"/>
    </location>
</feature>
<dbReference type="Proteomes" id="UP000294919">
    <property type="component" value="Unassembled WGS sequence"/>
</dbReference>
<keyword evidence="3" id="KW-0813">Transport</keyword>
<comment type="subcellular location">
    <subcellularLocation>
        <location evidence="1">Cell membrane</location>
        <topology evidence="1">Multi-pass membrane protein</topology>
    </subcellularLocation>
</comment>
<gene>
    <name evidence="10" type="ORF">EV214_13037</name>
</gene>
<dbReference type="RefSeq" id="WP_132247431.1">
    <property type="nucleotide sequence ID" value="NZ_SLWV01000030.1"/>
</dbReference>
<feature type="transmembrane region" description="Helical" evidence="8">
    <location>
        <begin position="349"/>
        <end position="372"/>
    </location>
</feature>
<evidence type="ECO:0000256" key="8">
    <source>
        <dbReference type="SAM" id="Phobius"/>
    </source>
</evidence>
<organism evidence="10 11">
    <name type="scientific">Marinisporobacter balticus</name>
    <dbReference type="NCBI Taxonomy" id="2018667"/>
    <lineage>
        <taxon>Bacteria</taxon>
        <taxon>Bacillati</taxon>
        <taxon>Bacillota</taxon>
        <taxon>Clostridia</taxon>
        <taxon>Peptostreptococcales</taxon>
        <taxon>Thermotaleaceae</taxon>
        <taxon>Marinisporobacter</taxon>
    </lineage>
</organism>
<evidence type="ECO:0000256" key="7">
    <source>
        <dbReference type="ARBA" id="ARBA00023136"/>
    </source>
</evidence>
<keyword evidence="4" id="KW-1003">Cell membrane</keyword>
<dbReference type="InterPro" id="IPR047817">
    <property type="entry name" value="ABC2_TM_bact-type"/>
</dbReference>
<name>A0A4R2KGW7_9FIRM</name>
<dbReference type="PANTHER" id="PTHR30294:SF29">
    <property type="entry name" value="MULTIDRUG ABC TRANSPORTER PERMEASE YBHS-RELATED"/>
    <property type="match status" value="1"/>
</dbReference>
<dbReference type="Gene3D" id="3.40.1710.10">
    <property type="entry name" value="abc type-2 transporter like domain"/>
    <property type="match status" value="1"/>
</dbReference>
<dbReference type="InterPro" id="IPR013525">
    <property type="entry name" value="ABC2_TM"/>
</dbReference>
<dbReference type="PANTHER" id="PTHR30294">
    <property type="entry name" value="MEMBRANE COMPONENT OF ABC TRANSPORTER YHHJ-RELATED"/>
    <property type="match status" value="1"/>
</dbReference>
<protein>
    <submittedName>
        <fullName evidence="10">ABC-2 type transport system permease protein</fullName>
    </submittedName>
</protein>
<keyword evidence="7 8" id="KW-0472">Membrane</keyword>
<dbReference type="PROSITE" id="PS51012">
    <property type="entry name" value="ABC_TM2"/>
    <property type="match status" value="1"/>
</dbReference>
<accession>A0A4R2KGW7</accession>
<keyword evidence="5 8" id="KW-0812">Transmembrane</keyword>
<feature type="transmembrane region" description="Helical" evidence="8">
    <location>
        <begin position="21"/>
        <end position="42"/>
    </location>
</feature>
<proteinExistence type="inferred from homology"/>
<feature type="transmembrane region" description="Helical" evidence="8">
    <location>
        <begin position="260"/>
        <end position="284"/>
    </location>
</feature>
<evidence type="ECO:0000313" key="10">
    <source>
        <dbReference type="EMBL" id="TCO69699.1"/>
    </source>
</evidence>
<dbReference type="GO" id="GO:0005886">
    <property type="term" value="C:plasma membrane"/>
    <property type="evidence" value="ECO:0007669"/>
    <property type="project" value="UniProtKB-SubCell"/>
</dbReference>
<feature type="transmembrane region" description="Helical" evidence="8">
    <location>
        <begin position="183"/>
        <end position="206"/>
    </location>
</feature>
<keyword evidence="11" id="KW-1185">Reference proteome</keyword>
<comment type="similarity">
    <text evidence="2">Belongs to the ABC-2 integral membrane protein family.</text>
</comment>
<evidence type="ECO:0000256" key="1">
    <source>
        <dbReference type="ARBA" id="ARBA00004651"/>
    </source>
</evidence>
<feature type="transmembrane region" description="Helical" evidence="8">
    <location>
        <begin position="232"/>
        <end position="254"/>
    </location>
</feature>
<dbReference type="AlphaFoldDB" id="A0A4R2KGW7"/>
<dbReference type="GO" id="GO:0140359">
    <property type="term" value="F:ABC-type transporter activity"/>
    <property type="evidence" value="ECO:0007669"/>
    <property type="project" value="InterPro"/>
</dbReference>
<evidence type="ECO:0000256" key="3">
    <source>
        <dbReference type="ARBA" id="ARBA00022448"/>
    </source>
</evidence>